<gene>
    <name evidence="2" type="ORF">N7468_001082</name>
</gene>
<name>A0A9W9TYA1_9EURO</name>
<dbReference type="RefSeq" id="XP_058333520.1">
    <property type="nucleotide sequence ID" value="XM_058470379.1"/>
</dbReference>
<evidence type="ECO:0000256" key="1">
    <source>
        <dbReference type="SAM" id="MobiDB-lite"/>
    </source>
</evidence>
<dbReference type="GeneID" id="83197682"/>
<dbReference type="EMBL" id="JAPQKS010000002">
    <property type="protein sequence ID" value="KAJ5246099.1"/>
    <property type="molecule type" value="Genomic_DNA"/>
</dbReference>
<comment type="caution">
    <text evidence="2">The sequence shown here is derived from an EMBL/GenBank/DDBJ whole genome shotgun (WGS) entry which is preliminary data.</text>
</comment>
<dbReference type="AlphaFoldDB" id="A0A9W9TYA1"/>
<evidence type="ECO:0000313" key="3">
    <source>
        <dbReference type="Proteomes" id="UP001150941"/>
    </source>
</evidence>
<dbReference type="Proteomes" id="UP001150941">
    <property type="component" value="Unassembled WGS sequence"/>
</dbReference>
<feature type="compositionally biased region" description="Polar residues" evidence="1">
    <location>
        <begin position="9"/>
        <end position="25"/>
    </location>
</feature>
<accession>A0A9W9TYA1</accession>
<feature type="region of interest" description="Disordered" evidence="1">
    <location>
        <begin position="1"/>
        <end position="39"/>
    </location>
</feature>
<reference evidence="2" key="1">
    <citation type="submission" date="2022-11" db="EMBL/GenBank/DDBJ databases">
        <authorList>
            <person name="Petersen C."/>
        </authorList>
    </citation>
    <scope>NUCLEOTIDE SEQUENCE</scope>
    <source>
        <strain evidence="2">IBT 19713</strain>
    </source>
</reference>
<keyword evidence="3" id="KW-1185">Reference proteome</keyword>
<reference evidence="2" key="2">
    <citation type="journal article" date="2023" name="IMA Fungus">
        <title>Comparative genomic study of the Penicillium genus elucidates a diverse pangenome and 15 lateral gene transfer events.</title>
        <authorList>
            <person name="Petersen C."/>
            <person name="Sorensen T."/>
            <person name="Nielsen M.R."/>
            <person name="Sondergaard T.E."/>
            <person name="Sorensen J.L."/>
            <person name="Fitzpatrick D.A."/>
            <person name="Frisvad J.C."/>
            <person name="Nielsen K.L."/>
        </authorList>
    </citation>
    <scope>NUCLEOTIDE SEQUENCE</scope>
    <source>
        <strain evidence="2">IBT 19713</strain>
    </source>
</reference>
<organism evidence="2 3">
    <name type="scientific">Penicillium chermesinum</name>
    <dbReference type="NCBI Taxonomy" id="63820"/>
    <lineage>
        <taxon>Eukaryota</taxon>
        <taxon>Fungi</taxon>
        <taxon>Dikarya</taxon>
        <taxon>Ascomycota</taxon>
        <taxon>Pezizomycotina</taxon>
        <taxon>Eurotiomycetes</taxon>
        <taxon>Eurotiomycetidae</taxon>
        <taxon>Eurotiales</taxon>
        <taxon>Aspergillaceae</taxon>
        <taxon>Penicillium</taxon>
    </lineage>
</organism>
<proteinExistence type="predicted"/>
<protein>
    <submittedName>
        <fullName evidence="2">Uncharacterized protein</fullName>
    </submittedName>
</protein>
<sequence>MTGEHPPTKISNTPSESTSSQNEGVSQKELHSAPATPKSAINVRINLQRASYQGLQFNADAAKFQFGFHFKSCYPAPAARLYSSLQPSSPASVRVV</sequence>
<evidence type="ECO:0000313" key="2">
    <source>
        <dbReference type="EMBL" id="KAJ5246099.1"/>
    </source>
</evidence>